<feature type="compositionally biased region" description="Low complexity" evidence="1">
    <location>
        <begin position="208"/>
        <end position="219"/>
    </location>
</feature>
<feature type="compositionally biased region" description="Polar residues" evidence="1">
    <location>
        <begin position="20"/>
        <end position="31"/>
    </location>
</feature>
<organism evidence="2 3">
    <name type="scientific">Lithospermum erythrorhizon</name>
    <name type="common">Purple gromwell</name>
    <name type="synonym">Lithospermum officinale var. erythrorhizon</name>
    <dbReference type="NCBI Taxonomy" id="34254"/>
    <lineage>
        <taxon>Eukaryota</taxon>
        <taxon>Viridiplantae</taxon>
        <taxon>Streptophyta</taxon>
        <taxon>Embryophyta</taxon>
        <taxon>Tracheophyta</taxon>
        <taxon>Spermatophyta</taxon>
        <taxon>Magnoliopsida</taxon>
        <taxon>eudicotyledons</taxon>
        <taxon>Gunneridae</taxon>
        <taxon>Pentapetalae</taxon>
        <taxon>asterids</taxon>
        <taxon>lamiids</taxon>
        <taxon>Boraginales</taxon>
        <taxon>Boraginaceae</taxon>
        <taxon>Boraginoideae</taxon>
        <taxon>Lithospermeae</taxon>
        <taxon>Lithospermum</taxon>
    </lineage>
</organism>
<dbReference type="PANTHER" id="PTHR33095:SF57">
    <property type="entry name" value="EXPRESSED PROTEIN"/>
    <property type="match status" value="1"/>
</dbReference>
<comment type="caution">
    <text evidence="2">The sequence shown here is derived from an EMBL/GenBank/DDBJ whole genome shotgun (WGS) entry which is preliminary data.</text>
</comment>
<proteinExistence type="predicted"/>
<feature type="region of interest" description="Disordered" evidence="1">
    <location>
        <begin position="171"/>
        <end position="248"/>
    </location>
</feature>
<feature type="compositionally biased region" description="Low complexity" evidence="1">
    <location>
        <begin position="238"/>
        <end position="248"/>
    </location>
</feature>
<feature type="region of interest" description="Disordered" evidence="1">
    <location>
        <begin position="1"/>
        <end position="41"/>
    </location>
</feature>
<accession>A0AAV3R5V2</accession>
<dbReference type="PANTHER" id="PTHR33095">
    <property type="entry name" value="OS07G0619500 PROTEIN"/>
    <property type="match status" value="1"/>
</dbReference>
<name>A0AAV3R5V2_LITER</name>
<feature type="compositionally biased region" description="Low complexity" evidence="1">
    <location>
        <begin position="177"/>
        <end position="186"/>
    </location>
</feature>
<sequence length="391" mass="43428">MEPPLTTTPTPTPYIDDMDSTCSTPYVSAPSSPGREPPSCGGVGGGGGYHYYYSAPASPMHFLISSQNQIPFSSEKSTSDFNDFDFSATLTNPGVHGLTSSGPMSSADELFFNGQIRPMKLASHLQRPQMLTPLTDGDENDQDFDENVENMENDDVGIVRGRDMKLRSHSLRRRTRSLSPLRSKSSFDWQQDNDDFAPDKQKDHFAPGGEEIVVETEVGNGERGQIGEDVKLPETTTSGSSSRSSSVGRSSKRWVLLKEFLYRSKSEGRSNGQRFWGNLSFSPVTKDKKLDKLEKCEEKLKIPKMKSFSKVNTNNSGTEGVKKKRVNGIMRKRRMGAHEIHYTANRAQAEEMRKKTFLPYRQGLLGCLGFSSRSYGAWNGFTRALNPVSSS</sequence>
<gene>
    <name evidence="2" type="ORF">LIER_25379</name>
</gene>
<evidence type="ECO:0000313" key="3">
    <source>
        <dbReference type="Proteomes" id="UP001454036"/>
    </source>
</evidence>
<dbReference type="InterPro" id="IPR012442">
    <property type="entry name" value="DUF1645_plant"/>
</dbReference>
<dbReference type="Proteomes" id="UP001454036">
    <property type="component" value="Unassembled WGS sequence"/>
</dbReference>
<dbReference type="Pfam" id="PF07816">
    <property type="entry name" value="DUF1645"/>
    <property type="match status" value="1"/>
</dbReference>
<evidence type="ECO:0000313" key="2">
    <source>
        <dbReference type="EMBL" id="GAA0171323.1"/>
    </source>
</evidence>
<keyword evidence="3" id="KW-1185">Reference proteome</keyword>
<feature type="region of interest" description="Disordered" evidence="1">
    <location>
        <begin position="131"/>
        <end position="156"/>
    </location>
</feature>
<protein>
    <submittedName>
        <fullName evidence="2">Uncharacterized protein</fullName>
    </submittedName>
</protein>
<evidence type="ECO:0000256" key="1">
    <source>
        <dbReference type="SAM" id="MobiDB-lite"/>
    </source>
</evidence>
<reference evidence="2 3" key="1">
    <citation type="submission" date="2024-01" db="EMBL/GenBank/DDBJ databases">
        <title>The complete chloroplast genome sequence of Lithospermum erythrorhizon: insights into the phylogenetic relationship among Boraginaceae species and the maternal lineages of purple gromwells.</title>
        <authorList>
            <person name="Okada T."/>
            <person name="Watanabe K."/>
        </authorList>
    </citation>
    <scope>NUCLEOTIDE SEQUENCE [LARGE SCALE GENOMIC DNA]</scope>
</reference>
<dbReference type="EMBL" id="BAABME010007624">
    <property type="protein sequence ID" value="GAA0171323.1"/>
    <property type="molecule type" value="Genomic_DNA"/>
</dbReference>
<dbReference type="AlphaFoldDB" id="A0AAV3R5V2"/>
<feature type="compositionally biased region" description="Acidic residues" evidence="1">
    <location>
        <begin position="136"/>
        <end position="155"/>
    </location>
</feature>